<feature type="signal peptide" evidence="1">
    <location>
        <begin position="1"/>
        <end position="20"/>
    </location>
</feature>
<proteinExistence type="predicted"/>
<feature type="chain" id="PRO_5032808180" evidence="1">
    <location>
        <begin position="21"/>
        <end position="228"/>
    </location>
</feature>
<evidence type="ECO:0000313" key="4">
    <source>
        <dbReference type="Proteomes" id="UP000460298"/>
    </source>
</evidence>
<dbReference type="Gene3D" id="3.40.50.1110">
    <property type="entry name" value="SGNH hydrolase"/>
    <property type="match status" value="1"/>
</dbReference>
<feature type="domain" description="SGNH hydrolase-type esterase" evidence="2">
    <location>
        <begin position="31"/>
        <end position="207"/>
    </location>
</feature>
<dbReference type="GO" id="GO:0004622">
    <property type="term" value="F:phosphatidylcholine lysophospholipase activity"/>
    <property type="evidence" value="ECO:0007669"/>
    <property type="project" value="TreeGrafter"/>
</dbReference>
<evidence type="ECO:0000256" key="1">
    <source>
        <dbReference type="SAM" id="SignalP"/>
    </source>
</evidence>
<dbReference type="Proteomes" id="UP000460298">
    <property type="component" value="Unassembled WGS sequence"/>
</dbReference>
<protein>
    <submittedName>
        <fullName evidence="3">SGNH/GDSL hydrolase family protein</fullName>
    </submittedName>
</protein>
<dbReference type="PANTHER" id="PTHR30383">
    <property type="entry name" value="THIOESTERASE 1/PROTEASE 1/LYSOPHOSPHOLIPASE L1"/>
    <property type="match status" value="1"/>
</dbReference>
<dbReference type="AlphaFoldDB" id="A0A833LYC1"/>
<name>A0A833LYC1_9LEPT</name>
<accession>A0A833LYC1</accession>
<dbReference type="InterPro" id="IPR013830">
    <property type="entry name" value="SGNH_hydro"/>
</dbReference>
<dbReference type="InterPro" id="IPR036514">
    <property type="entry name" value="SGNH_hydro_sf"/>
</dbReference>
<dbReference type="PANTHER" id="PTHR30383:SF5">
    <property type="entry name" value="SGNH HYDROLASE-TYPE ESTERASE DOMAIN-CONTAINING PROTEIN"/>
    <property type="match status" value="1"/>
</dbReference>
<keyword evidence="3" id="KW-0378">Hydrolase</keyword>
<dbReference type="Pfam" id="PF13472">
    <property type="entry name" value="Lipase_GDSL_2"/>
    <property type="match status" value="1"/>
</dbReference>
<organism evidence="3 4">
    <name type="scientific">Leptonema illini</name>
    <dbReference type="NCBI Taxonomy" id="183"/>
    <lineage>
        <taxon>Bacteria</taxon>
        <taxon>Pseudomonadati</taxon>
        <taxon>Spirochaetota</taxon>
        <taxon>Spirochaetia</taxon>
        <taxon>Leptospirales</taxon>
        <taxon>Leptospiraceae</taxon>
        <taxon>Leptonema</taxon>
    </lineage>
</organism>
<evidence type="ECO:0000259" key="2">
    <source>
        <dbReference type="Pfam" id="PF13472"/>
    </source>
</evidence>
<dbReference type="EMBL" id="WBUI01000009">
    <property type="protein sequence ID" value="KAB2932384.1"/>
    <property type="molecule type" value="Genomic_DNA"/>
</dbReference>
<dbReference type="InterPro" id="IPR051532">
    <property type="entry name" value="Ester_Hydrolysis_Enzymes"/>
</dbReference>
<gene>
    <name evidence="3" type="ORF">F9K24_10675</name>
</gene>
<keyword evidence="1" id="KW-0732">Signal</keyword>
<evidence type="ECO:0000313" key="3">
    <source>
        <dbReference type="EMBL" id="KAB2932384.1"/>
    </source>
</evidence>
<reference evidence="3 4" key="1">
    <citation type="submission" date="2019-10" db="EMBL/GenBank/DDBJ databases">
        <title>Extracellular Electron Transfer in a Candidatus Methanoperedens spp. Enrichment Culture.</title>
        <authorList>
            <person name="Berger S."/>
            <person name="Rangel Shaw D."/>
            <person name="Berben T."/>
            <person name="In 'T Zandt M."/>
            <person name="Frank J."/>
            <person name="Reimann J."/>
            <person name="Jetten M.S.M."/>
            <person name="Welte C.U."/>
        </authorList>
    </citation>
    <scope>NUCLEOTIDE SEQUENCE [LARGE SCALE GENOMIC DNA]</scope>
    <source>
        <strain evidence="3">SB12</strain>
    </source>
</reference>
<dbReference type="SUPFAM" id="SSF52266">
    <property type="entry name" value="SGNH hydrolase"/>
    <property type="match status" value="1"/>
</dbReference>
<comment type="caution">
    <text evidence="3">The sequence shown here is derived from an EMBL/GenBank/DDBJ whole genome shotgun (WGS) entry which is preliminary data.</text>
</comment>
<sequence length="228" mass="26449">MLRAVILFIASSLLSASLVAAPQFMQRLANGESLTVVVYGTSLTERGAWPELMQAELHRRYKGRIHLINGAMSGQTSKWGVMNIEDRVIQKRPDVLFIEFAINDAHRRFEIDVDDTRRNFRRMVQRVKKALPECEIILMTMSDAKGEAEYNRQFRLHEYYQAVRDVAAENGLTLIDLYPQWQRLRLGDEARYDRYMPDGLHPTEEAARHFIIPALIKELESQKSPVRF</sequence>